<comment type="pathway">
    <text evidence="8">tRNA modification; N(7)-methylguanine-tRNA biosynthesis.</text>
</comment>
<dbReference type="SUPFAM" id="SSF50978">
    <property type="entry name" value="WD40 repeat-like"/>
    <property type="match status" value="1"/>
</dbReference>
<dbReference type="Gene3D" id="2.130.10.10">
    <property type="entry name" value="YVTN repeat-like/Quinoprotein amine dehydrogenase"/>
    <property type="match status" value="1"/>
</dbReference>
<dbReference type="GO" id="GO:0043527">
    <property type="term" value="C:tRNA methyltransferase complex"/>
    <property type="evidence" value="ECO:0007669"/>
    <property type="project" value="TreeGrafter"/>
</dbReference>
<evidence type="ECO:0000256" key="6">
    <source>
        <dbReference type="ARBA" id="ARBA00093337"/>
    </source>
</evidence>
<comment type="subunit">
    <text evidence="7">Forms a heterodimer with the catalytic subunit Mettl1. Interacts with mei-P26 and weakly interacts with bgcn; required for the function or formation of the mei-P26-bgcn-bam-sxl complex. Interacts with nanos; may be involved in mei-P26-dependent derepression of the BMP signaling pathway. Interacts with Myc; the interaction may be mediated by mei-P26 and may be involved in the regulation of ribosome biogenesis.</text>
</comment>
<dbReference type="AlphaFoldDB" id="A0A182HKS5"/>
<evidence type="ECO:0000256" key="1">
    <source>
        <dbReference type="ARBA" id="ARBA00004123"/>
    </source>
</evidence>
<evidence type="ECO:0000313" key="10">
    <source>
        <dbReference type="EnsemblMetazoa" id="AARA001855-PA"/>
    </source>
</evidence>
<dbReference type="PANTHER" id="PTHR16288:SF0">
    <property type="entry name" value="TRNA (GUANINE-N(7)-)-METHYLTRANSFERASE NON-CATALYTIC SUBUNIT WDR4"/>
    <property type="match status" value="1"/>
</dbReference>
<dbReference type="InterPro" id="IPR028884">
    <property type="entry name" value="Trm82"/>
</dbReference>
<dbReference type="SMART" id="SM00320">
    <property type="entry name" value="WD40"/>
    <property type="match status" value="2"/>
</dbReference>
<evidence type="ECO:0000256" key="3">
    <source>
        <dbReference type="ARBA" id="ARBA00022694"/>
    </source>
</evidence>
<evidence type="ECO:0000256" key="5">
    <source>
        <dbReference type="ARBA" id="ARBA00023242"/>
    </source>
</evidence>
<feature type="compositionally biased region" description="Polar residues" evidence="9">
    <location>
        <begin position="49"/>
        <end position="59"/>
    </location>
</feature>
<protein>
    <submittedName>
        <fullName evidence="10">tRNA (guanine-N(7)-)-methyltransferase non-catalytic subunit wuho</fullName>
    </submittedName>
</protein>
<comment type="subcellular location">
    <subcellularLocation>
        <location evidence="1 8">Nucleus</location>
    </subcellularLocation>
</comment>
<name>A0A182HKS5_ANOAR</name>
<dbReference type="VEuPathDB" id="VectorBase:AARA21_005074"/>
<keyword evidence="2 8" id="KW-0853">WD repeat</keyword>
<dbReference type="GO" id="GO:0005829">
    <property type="term" value="C:cytosol"/>
    <property type="evidence" value="ECO:0007669"/>
    <property type="project" value="TreeGrafter"/>
</dbReference>
<accession>A0A182HKS5</accession>
<dbReference type="PROSITE" id="PS50082">
    <property type="entry name" value="WD_REPEATS_2"/>
    <property type="match status" value="1"/>
</dbReference>
<dbReference type="InterPro" id="IPR019775">
    <property type="entry name" value="WD40_repeat_CS"/>
</dbReference>
<dbReference type="GO" id="GO:0005634">
    <property type="term" value="C:nucleus"/>
    <property type="evidence" value="ECO:0007669"/>
    <property type="project" value="UniProtKB-SubCell"/>
</dbReference>
<dbReference type="VEuPathDB" id="VectorBase:AARA001855"/>
<dbReference type="PROSITE" id="PS00678">
    <property type="entry name" value="WD_REPEATS_1"/>
    <property type="match status" value="1"/>
</dbReference>
<keyword evidence="3 8" id="KW-0819">tRNA processing</keyword>
<comment type="function">
    <text evidence="8">Required for the formation of N(7)-methylguanine at position 46 (m7G46) in tRNA. In the complex, it is required to stabilize and induce conformational changes of the catalytic subunit.</text>
</comment>
<evidence type="ECO:0000256" key="9">
    <source>
        <dbReference type="SAM" id="MobiDB-lite"/>
    </source>
</evidence>
<dbReference type="Pfam" id="PF00400">
    <property type="entry name" value="WD40"/>
    <property type="match status" value="2"/>
</dbReference>
<proteinExistence type="inferred from homology"/>
<sequence length="382" mass="43086">MYDLKIYSSYIVAAIKDKIVFFSTDGAVLHAITVEQKAPVKDTDAGNEPNGNQTQPTPANVVTFEYCPTAKLLAVSLSDKTWRRYQLREEDGGKLCSAPLGEDITTARTIVSMKFVPKHGVLFGTDKSDCFEFGALDKTSEPQPKWILGHMSQILALAVSDDERFIVTSDRDEKIKISSYPDCHNIECFCLGHTEYVGGIEIIPSEKLISVSGDRTLRLWDVTEGKELCKLSLKEPALDFTVQKVAEGSGMLCAVRSYVQNMVEVALVSYDKPDASDLYDPLTIDESLIILNAGLSASLRLMLLTMEKESKRVRMLVYEFCAEKRAFKVCDDHPFVKNFEDQFKDVTIEQVRDYSTLFKHTIDNLTEYFERKKIKMESKKSK</sequence>
<dbReference type="InterPro" id="IPR036322">
    <property type="entry name" value="WD40_repeat_dom_sf"/>
</dbReference>
<dbReference type="EMBL" id="APCN01000860">
    <property type="status" value="NOT_ANNOTATED_CDS"/>
    <property type="molecule type" value="Genomic_DNA"/>
</dbReference>
<dbReference type="GO" id="GO:0106004">
    <property type="term" value="P:tRNA (guanine-N7)-methylation"/>
    <property type="evidence" value="ECO:0007669"/>
    <property type="project" value="UniProtKB-UniRule"/>
</dbReference>
<dbReference type="Proteomes" id="UP000075840">
    <property type="component" value="Unassembled WGS sequence"/>
</dbReference>
<dbReference type="InterPro" id="IPR015943">
    <property type="entry name" value="WD40/YVTN_repeat-like_dom_sf"/>
</dbReference>
<feature type="region of interest" description="Disordered" evidence="9">
    <location>
        <begin position="40"/>
        <end position="59"/>
    </location>
</feature>
<dbReference type="PROSITE" id="PS50294">
    <property type="entry name" value="WD_REPEATS_REGION"/>
    <property type="match status" value="1"/>
</dbReference>
<evidence type="ECO:0000256" key="7">
    <source>
        <dbReference type="ARBA" id="ARBA00093542"/>
    </source>
</evidence>
<dbReference type="PANTHER" id="PTHR16288">
    <property type="entry name" value="WD40 REPEAT PROTEIN 4"/>
    <property type="match status" value="1"/>
</dbReference>
<organism evidence="10 11">
    <name type="scientific">Anopheles arabiensis</name>
    <name type="common">Mosquito</name>
    <dbReference type="NCBI Taxonomy" id="7173"/>
    <lineage>
        <taxon>Eukaryota</taxon>
        <taxon>Metazoa</taxon>
        <taxon>Ecdysozoa</taxon>
        <taxon>Arthropoda</taxon>
        <taxon>Hexapoda</taxon>
        <taxon>Insecta</taxon>
        <taxon>Pterygota</taxon>
        <taxon>Neoptera</taxon>
        <taxon>Endopterygota</taxon>
        <taxon>Diptera</taxon>
        <taxon>Nematocera</taxon>
        <taxon>Culicoidea</taxon>
        <taxon>Culicidae</taxon>
        <taxon>Anophelinae</taxon>
        <taxon>Anopheles</taxon>
    </lineage>
</organism>
<keyword evidence="11" id="KW-1185">Reference proteome</keyword>
<evidence type="ECO:0000256" key="4">
    <source>
        <dbReference type="ARBA" id="ARBA00022737"/>
    </source>
</evidence>
<reference evidence="10" key="1">
    <citation type="submission" date="2022-08" db="UniProtKB">
        <authorList>
            <consortium name="EnsemblMetazoa"/>
        </authorList>
    </citation>
    <scope>IDENTIFICATION</scope>
    <source>
        <strain evidence="10">Dongola</strain>
    </source>
</reference>
<dbReference type="EnsemblMetazoa" id="AARA001855-RA">
    <property type="protein sequence ID" value="AARA001855-PA"/>
    <property type="gene ID" value="AARA001855"/>
</dbReference>
<evidence type="ECO:0000256" key="8">
    <source>
        <dbReference type="HAMAP-Rule" id="MF_03056"/>
    </source>
</evidence>
<dbReference type="InterPro" id="IPR001680">
    <property type="entry name" value="WD40_rpt"/>
</dbReference>
<keyword evidence="5 8" id="KW-0539">Nucleus</keyword>
<evidence type="ECO:0000256" key="2">
    <source>
        <dbReference type="ARBA" id="ARBA00022574"/>
    </source>
</evidence>
<comment type="similarity">
    <text evidence="8">Belongs to the WD repeat TRM82 family.</text>
</comment>
<comment type="function">
    <text evidence="6">Required for the Mettl1-dependent formation of N(7)-methylguanine at position 46 (m7G46) in tRNA. In the Mettl1-wuho methyltransferase complex, it is required to stabilize and induce conformational changes of the catalytic subunit. Required for binding of nanos mRNA and repression of translation by the mei-P26-bgcn-bam-sxl complex. May cooperate with mei-P26 and nanos to derepress the BMP signaling pathway. May cooperate with mei-P26 to suppress expression of a subset of microRNAs. May cooperate with mei-P26 to regulate bam expression levels in germline cells during gametogenesis. Required to promote mitosis to meiosis transition during gametogenesis. May regulate germline cell division in part by regulating ribosome biogenesis.</text>
</comment>
<keyword evidence="4 8" id="KW-0677">Repeat</keyword>
<dbReference type="HAMAP" id="MF_03056">
    <property type="entry name" value="TRM82"/>
    <property type="match status" value="1"/>
</dbReference>
<evidence type="ECO:0000313" key="11">
    <source>
        <dbReference type="Proteomes" id="UP000075840"/>
    </source>
</evidence>